<protein>
    <recommendedName>
        <fullName evidence="3">DUF3375 domain-containing protein</fullName>
    </recommendedName>
</protein>
<comment type="caution">
    <text evidence="1">The sequence shown here is derived from an EMBL/GenBank/DDBJ whole genome shotgun (WGS) entry which is preliminary data.</text>
</comment>
<name>C5S3W0_9PAST</name>
<evidence type="ECO:0000313" key="1">
    <source>
        <dbReference type="EMBL" id="EER46401.1"/>
    </source>
</evidence>
<dbReference type="EMBL" id="ACQL01000115">
    <property type="protein sequence ID" value="EER46401.1"/>
    <property type="molecule type" value="Genomic_DNA"/>
</dbReference>
<dbReference type="AlphaFoldDB" id="C5S3W0"/>
<gene>
    <name evidence="1" type="ORF">AM305_01821</name>
</gene>
<dbReference type="Proteomes" id="UP000005532">
    <property type="component" value="Unassembled WGS sequence"/>
</dbReference>
<evidence type="ECO:0008006" key="3">
    <source>
        <dbReference type="Google" id="ProtNLM"/>
    </source>
</evidence>
<accession>C5S3W0</accession>
<evidence type="ECO:0000313" key="2">
    <source>
        <dbReference type="Proteomes" id="UP000005532"/>
    </source>
</evidence>
<sequence>MDFHTLSLLRANHPAWRLLCAEHAVFIISFLYKTFILPNLRTLSSHDLIEKLDDELFQLREQFGEKSYPKSALDYLNDWADKDKRWLRKFYKEGTDEVQFDLSPAVEKAIGWLVTLTERQFVGTESRLLTLFDLLKQMNDRTETDPQKRIAELHKQRQEIEAEIARIEQGDLNLLDDTALKDRFLQFTQGARELLSDFREVEHNFRELDRSVREKITLWEGSKGELLTEIMGECDAIADSDQGKSFRAFFDFLLSNQRQQEFSTLLDRVMELEAVRSLNPDSRQRRIHYDWLEAGEHTQRTIAGLSQQLRYFLDNRAWLENRRIMDILKSISKKAIALKNEPIKETAMELDDFKFSIELPLERPLYSPTIKTKLSAQPELADETDIDPSALFNQIVIDKAKLVRNVRQALQHQTQITLQKIIENTPLEQGLAELLAYLQLGQEQGVRLVIDENIQDEIHWCSGEQIRSAQLPRVIFSK</sequence>
<dbReference type="InterPro" id="IPR021804">
    <property type="entry name" value="DUF3375"/>
</dbReference>
<reference evidence="1 2" key="1">
    <citation type="journal article" date="2010" name="Vet. Microbiol.">
        <title>Production of haemolysins by strains of the Actinobacillus minor/porcitonsillarum complex.</title>
        <authorList>
            <person name="Arya G."/>
            <person name="Niven D.F."/>
        </authorList>
    </citation>
    <scope>NUCLEOTIDE SEQUENCE [LARGE SCALE GENOMIC DNA]</scope>
    <source>
        <strain evidence="1 2">NM305</strain>
    </source>
</reference>
<organism evidence="1 2">
    <name type="scientific">Actinobacillus minor NM305</name>
    <dbReference type="NCBI Taxonomy" id="637911"/>
    <lineage>
        <taxon>Bacteria</taxon>
        <taxon>Pseudomonadati</taxon>
        <taxon>Pseudomonadota</taxon>
        <taxon>Gammaproteobacteria</taxon>
        <taxon>Pasteurellales</taxon>
        <taxon>Pasteurellaceae</taxon>
        <taxon>Actinobacillus</taxon>
    </lineage>
</organism>
<dbReference type="eggNOG" id="COG4942">
    <property type="taxonomic scope" value="Bacteria"/>
</dbReference>
<dbReference type="RefSeq" id="WP_005825223.1">
    <property type="nucleotide sequence ID" value="NZ_ACQL01000115.1"/>
</dbReference>
<proteinExistence type="predicted"/>
<dbReference type="Pfam" id="PF11855">
    <property type="entry name" value="DUF3375"/>
    <property type="match status" value="1"/>
</dbReference>